<comment type="caution">
    <text evidence="1">The sequence shown here is derived from an EMBL/GenBank/DDBJ whole genome shotgun (WGS) entry which is preliminary data.</text>
</comment>
<evidence type="ECO:0000313" key="1">
    <source>
        <dbReference type="EMBL" id="GAI36464.1"/>
    </source>
</evidence>
<sequence>LEGELVNKKGCDHIPDMALGELEVLADYCGEVWFPLHIG</sequence>
<gene>
    <name evidence="1" type="ORF">S06H3_45877</name>
</gene>
<accession>X1PZT7</accession>
<protein>
    <submittedName>
        <fullName evidence="1">Uncharacterized protein</fullName>
    </submittedName>
</protein>
<proteinExistence type="predicted"/>
<dbReference type="AlphaFoldDB" id="X1PZT7"/>
<reference evidence="1" key="1">
    <citation type="journal article" date="2014" name="Front. Microbiol.">
        <title>High frequency of phylogenetically diverse reductive dehalogenase-homologous genes in deep subseafloor sedimentary metagenomes.</title>
        <authorList>
            <person name="Kawai M."/>
            <person name="Futagami T."/>
            <person name="Toyoda A."/>
            <person name="Takaki Y."/>
            <person name="Nishi S."/>
            <person name="Hori S."/>
            <person name="Arai W."/>
            <person name="Tsubouchi T."/>
            <person name="Morono Y."/>
            <person name="Uchiyama I."/>
            <person name="Ito T."/>
            <person name="Fujiyama A."/>
            <person name="Inagaki F."/>
            <person name="Takami H."/>
        </authorList>
    </citation>
    <scope>NUCLEOTIDE SEQUENCE</scope>
    <source>
        <strain evidence="1">Expedition CK06-06</strain>
    </source>
</reference>
<name>X1PZT7_9ZZZZ</name>
<dbReference type="EMBL" id="BARV01028690">
    <property type="protein sequence ID" value="GAI36464.1"/>
    <property type="molecule type" value="Genomic_DNA"/>
</dbReference>
<feature type="non-terminal residue" evidence="1">
    <location>
        <position position="1"/>
    </location>
</feature>
<organism evidence="1">
    <name type="scientific">marine sediment metagenome</name>
    <dbReference type="NCBI Taxonomy" id="412755"/>
    <lineage>
        <taxon>unclassified sequences</taxon>
        <taxon>metagenomes</taxon>
        <taxon>ecological metagenomes</taxon>
    </lineage>
</organism>